<evidence type="ECO:0000313" key="2">
    <source>
        <dbReference type="EMBL" id="GAG23161.1"/>
    </source>
</evidence>
<evidence type="ECO:0000256" key="1">
    <source>
        <dbReference type="SAM" id="Phobius"/>
    </source>
</evidence>
<comment type="caution">
    <text evidence="2">The sequence shown here is derived from an EMBL/GenBank/DDBJ whole genome shotgun (WGS) entry which is preliminary data.</text>
</comment>
<dbReference type="EMBL" id="BARS01037160">
    <property type="protein sequence ID" value="GAG23161.1"/>
    <property type="molecule type" value="Genomic_DNA"/>
</dbReference>
<gene>
    <name evidence="2" type="ORF">S01H1_57014</name>
</gene>
<keyword evidence="1" id="KW-1133">Transmembrane helix</keyword>
<feature type="non-terminal residue" evidence="2">
    <location>
        <position position="30"/>
    </location>
</feature>
<dbReference type="AlphaFoldDB" id="X0XDX9"/>
<keyword evidence="1" id="KW-0812">Transmembrane</keyword>
<organism evidence="2">
    <name type="scientific">marine sediment metagenome</name>
    <dbReference type="NCBI Taxonomy" id="412755"/>
    <lineage>
        <taxon>unclassified sequences</taxon>
        <taxon>metagenomes</taxon>
        <taxon>ecological metagenomes</taxon>
    </lineage>
</organism>
<feature type="transmembrane region" description="Helical" evidence="1">
    <location>
        <begin position="6"/>
        <end position="27"/>
    </location>
</feature>
<accession>X0XDX9</accession>
<name>X0XDX9_9ZZZZ</name>
<keyword evidence="1" id="KW-0472">Membrane</keyword>
<protein>
    <submittedName>
        <fullName evidence="2">Uncharacterized protein</fullName>
    </submittedName>
</protein>
<sequence length="30" mass="3632">MQGFQSLDWIVIIMYFAVLFGIAWWVLKQK</sequence>
<proteinExistence type="predicted"/>
<reference evidence="2" key="1">
    <citation type="journal article" date="2014" name="Front. Microbiol.">
        <title>High frequency of phylogenetically diverse reductive dehalogenase-homologous genes in deep subseafloor sedimentary metagenomes.</title>
        <authorList>
            <person name="Kawai M."/>
            <person name="Futagami T."/>
            <person name="Toyoda A."/>
            <person name="Takaki Y."/>
            <person name="Nishi S."/>
            <person name="Hori S."/>
            <person name="Arai W."/>
            <person name="Tsubouchi T."/>
            <person name="Morono Y."/>
            <person name="Uchiyama I."/>
            <person name="Ito T."/>
            <person name="Fujiyama A."/>
            <person name="Inagaki F."/>
            <person name="Takami H."/>
        </authorList>
    </citation>
    <scope>NUCLEOTIDE SEQUENCE</scope>
    <source>
        <strain evidence="2">Expedition CK06-06</strain>
    </source>
</reference>